<proteinExistence type="inferred from homology"/>
<organism evidence="14 15">
    <name type="scientific">Dactylonectria macrodidyma</name>
    <dbReference type="NCBI Taxonomy" id="307937"/>
    <lineage>
        <taxon>Eukaryota</taxon>
        <taxon>Fungi</taxon>
        <taxon>Dikarya</taxon>
        <taxon>Ascomycota</taxon>
        <taxon>Pezizomycotina</taxon>
        <taxon>Sordariomycetes</taxon>
        <taxon>Hypocreomycetidae</taxon>
        <taxon>Hypocreales</taxon>
        <taxon>Nectriaceae</taxon>
        <taxon>Dactylonectria</taxon>
    </lineage>
</organism>
<keyword evidence="8 13" id="KW-0812">Transmembrane</keyword>
<feature type="transmembrane region" description="Helical" evidence="13">
    <location>
        <begin position="282"/>
        <end position="300"/>
    </location>
</feature>
<evidence type="ECO:0000256" key="13">
    <source>
        <dbReference type="RuleBase" id="RU365064"/>
    </source>
</evidence>
<keyword evidence="9 13" id="KW-0256">Endoplasmic reticulum</keyword>
<comment type="similarity">
    <text evidence="3 13">Belongs to the PIGM family.</text>
</comment>
<evidence type="ECO:0000256" key="9">
    <source>
        <dbReference type="ARBA" id="ARBA00022824"/>
    </source>
</evidence>
<comment type="caution">
    <text evidence="13">Lacks conserved residue(s) required for the propagation of feature annotation.</text>
</comment>
<dbReference type="EMBL" id="JAGMUV010000005">
    <property type="protein sequence ID" value="KAH7156528.1"/>
    <property type="molecule type" value="Genomic_DNA"/>
</dbReference>
<feature type="transmembrane region" description="Helical" evidence="13">
    <location>
        <begin position="12"/>
        <end position="30"/>
    </location>
</feature>
<evidence type="ECO:0000256" key="7">
    <source>
        <dbReference type="ARBA" id="ARBA00022679"/>
    </source>
</evidence>
<reference evidence="14" key="1">
    <citation type="journal article" date="2021" name="Nat. Commun.">
        <title>Genetic determinants of endophytism in the Arabidopsis root mycobiome.</title>
        <authorList>
            <person name="Mesny F."/>
            <person name="Miyauchi S."/>
            <person name="Thiergart T."/>
            <person name="Pickel B."/>
            <person name="Atanasova L."/>
            <person name="Karlsson M."/>
            <person name="Huettel B."/>
            <person name="Barry K.W."/>
            <person name="Haridas S."/>
            <person name="Chen C."/>
            <person name="Bauer D."/>
            <person name="Andreopoulos W."/>
            <person name="Pangilinan J."/>
            <person name="LaButti K."/>
            <person name="Riley R."/>
            <person name="Lipzen A."/>
            <person name="Clum A."/>
            <person name="Drula E."/>
            <person name="Henrissat B."/>
            <person name="Kohler A."/>
            <person name="Grigoriev I.V."/>
            <person name="Martin F.M."/>
            <person name="Hacquard S."/>
        </authorList>
    </citation>
    <scope>NUCLEOTIDE SEQUENCE</scope>
    <source>
        <strain evidence="14">MPI-CAGE-AT-0147</strain>
    </source>
</reference>
<evidence type="ECO:0000313" key="15">
    <source>
        <dbReference type="Proteomes" id="UP000738349"/>
    </source>
</evidence>
<comment type="caution">
    <text evidence="14">The sequence shown here is derived from an EMBL/GenBank/DDBJ whole genome shotgun (WGS) entry which is preliminary data.</text>
</comment>
<dbReference type="EC" id="2.4.1.-" evidence="13"/>
<dbReference type="PANTHER" id="PTHR12886">
    <property type="entry name" value="PIG-M MANNOSYLTRANSFERASE"/>
    <property type="match status" value="1"/>
</dbReference>
<name>A0A9P9JFV6_9HYPO</name>
<gene>
    <name evidence="14" type="ORF">EDB81DRAFT_393992</name>
</gene>
<dbReference type="AlphaFoldDB" id="A0A9P9JFV6"/>
<dbReference type="OrthoDB" id="1741594at2759"/>
<keyword evidence="10 13" id="KW-1133">Transmembrane helix</keyword>
<dbReference type="GO" id="GO:0005789">
    <property type="term" value="C:endoplasmic reticulum membrane"/>
    <property type="evidence" value="ECO:0007669"/>
    <property type="project" value="UniProtKB-SubCell"/>
</dbReference>
<dbReference type="GO" id="GO:0006506">
    <property type="term" value="P:GPI anchor biosynthetic process"/>
    <property type="evidence" value="ECO:0007669"/>
    <property type="project" value="UniProtKB-KW"/>
</dbReference>
<dbReference type="Pfam" id="PF05007">
    <property type="entry name" value="Mannosyl_trans"/>
    <property type="match status" value="1"/>
</dbReference>
<comment type="pathway">
    <text evidence="2 13">Glycolipid biosynthesis; glycosylphosphatidylinositol-anchor biosynthesis.</text>
</comment>
<evidence type="ECO:0000313" key="14">
    <source>
        <dbReference type="EMBL" id="KAH7156528.1"/>
    </source>
</evidence>
<feature type="transmembrane region" description="Helical" evidence="13">
    <location>
        <begin position="217"/>
        <end position="236"/>
    </location>
</feature>
<dbReference type="GO" id="GO:0051751">
    <property type="term" value="F:alpha-1,4-mannosyltransferase activity"/>
    <property type="evidence" value="ECO:0007669"/>
    <property type="project" value="InterPro"/>
</dbReference>
<evidence type="ECO:0000256" key="5">
    <source>
        <dbReference type="ARBA" id="ARBA00022502"/>
    </source>
</evidence>
<keyword evidence="15" id="KW-1185">Reference proteome</keyword>
<comment type="function">
    <text evidence="12 13">Mannosyltransferase involved in glycosylphosphatidylinositol-anchor biosynthesis. Transfers the first alpha-1,4-mannose to GlcN-acyl-PI during GPI precursor assembly. Required for cell wall integrity.</text>
</comment>
<evidence type="ECO:0000256" key="11">
    <source>
        <dbReference type="ARBA" id="ARBA00023136"/>
    </source>
</evidence>
<evidence type="ECO:0000256" key="6">
    <source>
        <dbReference type="ARBA" id="ARBA00022676"/>
    </source>
</evidence>
<evidence type="ECO:0000256" key="12">
    <source>
        <dbReference type="ARBA" id="ARBA00025399"/>
    </source>
</evidence>
<keyword evidence="5 13" id="KW-0337">GPI-anchor biosynthesis</keyword>
<dbReference type="Proteomes" id="UP000738349">
    <property type="component" value="Unassembled WGS sequence"/>
</dbReference>
<dbReference type="GO" id="GO:0004376">
    <property type="term" value="F:GPI mannosyltransferase activity"/>
    <property type="evidence" value="ECO:0007669"/>
    <property type="project" value="InterPro"/>
</dbReference>
<dbReference type="InterPro" id="IPR007704">
    <property type="entry name" value="PIG-M"/>
</dbReference>
<evidence type="ECO:0000256" key="3">
    <source>
        <dbReference type="ARBA" id="ARBA00011071"/>
    </source>
</evidence>
<sequence length="421" mass="47363">MSLISPLLRPAPLFLVATLLRLVLLFYGIWQDAHSALKYTDIDYLVFTDAARYVAAGESPYARDTYRYTPLLAWMMLPTVHFAAFGKLAFAVADLLAGWLMVRVLRRRGMPETTAGGFATLWLWNPMVATISTRGSSEGLLGVLTMGLFWAVERRRVSVAAVILGLAVHFKIYPFIYAPAIVWWMDAERVGKATTNGKSLSVVEACVRFVNPERIKLAVISLATFMGLNLLMYSIYGTPFLVHTYFHHVSRIDHRHNFSPYNTFLYLVSAVPSESSLRIESLAFLPQLLLSCVLIPLTLAKRDLATSMMAQTFAFVTFNKVCTSQYFLWYMVFLPLYLPYSSLLHNPKLGISALLLWVVSQAAWLQQGYQLEFLGISTFFPGLWLASLGFFLVNCWILGIIITDGAQQGRPSIPKDKSHLE</sequence>
<protein>
    <recommendedName>
        <fullName evidence="4 13">GPI mannosyltransferase 1</fullName>
        <ecNumber evidence="13">2.4.1.-</ecNumber>
    </recommendedName>
    <alternativeName>
        <fullName evidence="13">GPI mannosyltransferase I</fullName>
    </alternativeName>
</protein>
<dbReference type="PANTHER" id="PTHR12886:SF0">
    <property type="entry name" value="GPI MANNOSYLTRANSFERASE 1"/>
    <property type="match status" value="1"/>
</dbReference>
<evidence type="ECO:0000256" key="4">
    <source>
        <dbReference type="ARBA" id="ARBA00013797"/>
    </source>
</evidence>
<keyword evidence="11 13" id="KW-0472">Membrane</keyword>
<keyword evidence="7 13" id="KW-0808">Transferase</keyword>
<feature type="transmembrane region" description="Helical" evidence="13">
    <location>
        <begin position="378"/>
        <end position="402"/>
    </location>
</feature>
<evidence type="ECO:0000256" key="10">
    <source>
        <dbReference type="ARBA" id="ARBA00022989"/>
    </source>
</evidence>
<evidence type="ECO:0000256" key="1">
    <source>
        <dbReference type="ARBA" id="ARBA00004477"/>
    </source>
</evidence>
<feature type="transmembrane region" description="Helical" evidence="13">
    <location>
        <begin position="80"/>
        <end position="102"/>
    </location>
</feature>
<evidence type="ECO:0000256" key="8">
    <source>
        <dbReference type="ARBA" id="ARBA00022692"/>
    </source>
</evidence>
<accession>A0A9P9JFV6</accession>
<comment type="subcellular location">
    <subcellularLocation>
        <location evidence="1 13">Endoplasmic reticulum membrane</location>
        <topology evidence="1 13">Multi-pass membrane protein</topology>
    </subcellularLocation>
</comment>
<dbReference type="GO" id="GO:1990529">
    <property type="term" value="C:glycosylphosphatidylinositol-mannosyltransferase I complex"/>
    <property type="evidence" value="ECO:0007669"/>
    <property type="project" value="TreeGrafter"/>
</dbReference>
<feature type="transmembrane region" description="Helical" evidence="13">
    <location>
        <begin position="312"/>
        <end position="337"/>
    </location>
</feature>
<evidence type="ECO:0000256" key="2">
    <source>
        <dbReference type="ARBA" id="ARBA00004687"/>
    </source>
</evidence>
<keyword evidence="6 13" id="KW-0328">Glycosyltransferase</keyword>